<dbReference type="Proteomes" id="UP000680279">
    <property type="component" value="Unassembled WGS sequence"/>
</dbReference>
<evidence type="ECO:0000256" key="1">
    <source>
        <dbReference type="ARBA" id="ARBA00001936"/>
    </source>
</evidence>
<comment type="cofactor">
    <cofactor evidence="1">
        <name>Mn(2+)</name>
        <dbReference type="ChEBI" id="CHEBI:29035"/>
    </cofactor>
</comment>
<evidence type="ECO:0000259" key="7">
    <source>
        <dbReference type="Pfam" id="PF01321"/>
    </source>
</evidence>
<keyword evidence="3" id="KW-0479">Metal-binding</keyword>
<dbReference type="InterPro" id="IPR050659">
    <property type="entry name" value="Peptidase_M24B"/>
</dbReference>
<evidence type="ECO:0000256" key="3">
    <source>
        <dbReference type="ARBA" id="ARBA00022723"/>
    </source>
</evidence>
<dbReference type="Gene3D" id="3.90.230.10">
    <property type="entry name" value="Creatinase/methionine aminopeptidase superfamily"/>
    <property type="match status" value="1"/>
</dbReference>
<dbReference type="Pfam" id="PF01321">
    <property type="entry name" value="Creatinase_N"/>
    <property type="match status" value="1"/>
</dbReference>
<organism evidence="8 9">
    <name type="scientific">Siminovitchia fordii</name>
    <dbReference type="NCBI Taxonomy" id="254759"/>
    <lineage>
        <taxon>Bacteria</taxon>
        <taxon>Bacillati</taxon>
        <taxon>Bacillota</taxon>
        <taxon>Bacilli</taxon>
        <taxon>Bacillales</taxon>
        <taxon>Bacillaceae</taxon>
        <taxon>Siminovitchia</taxon>
    </lineage>
</organism>
<gene>
    <name evidence="8" type="primary">pepQ</name>
    <name evidence="8" type="ORF">J1TS3_32070</name>
</gene>
<dbReference type="InterPro" id="IPR036005">
    <property type="entry name" value="Creatinase/aminopeptidase-like"/>
</dbReference>
<evidence type="ECO:0000259" key="6">
    <source>
        <dbReference type="Pfam" id="PF00557"/>
    </source>
</evidence>
<dbReference type="PROSITE" id="PS00491">
    <property type="entry name" value="PROLINE_PEPTIDASE"/>
    <property type="match status" value="1"/>
</dbReference>
<dbReference type="InterPro" id="IPR029149">
    <property type="entry name" value="Creatin/AminoP/Spt16_N"/>
</dbReference>
<dbReference type="RefSeq" id="WP_212963522.1">
    <property type="nucleotide sequence ID" value="NZ_BOQT01000013.1"/>
</dbReference>
<dbReference type="PANTHER" id="PTHR46112:SF10">
    <property type="entry name" value="DIPEPTIDASE YKVY-RELATED"/>
    <property type="match status" value="1"/>
</dbReference>
<evidence type="ECO:0000256" key="2">
    <source>
        <dbReference type="ARBA" id="ARBA00008766"/>
    </source>
</evidence>
<name>A0ABQ4K8M2_9BACI</name>
<evidence type="ECO:0000313" key="8">
    <source>
        <dbReference type="EMBL" id="GIN22073.1"/>
    </source>
</evidence>
<accession>A0ABQ4K8M2</accession>
<evidence type="ECO:0000313" key="9">
    <source>
        <dbReference type="Proteomes" id="UP000680279"/>
    </source>
</evidence>
<dbReference type="Gene3D" id="3.40.350.10">
    <property type="entry name" value="Creatinase/prolidase N-terminal domain"/>
    <property type="match status" value="1"/>
</dbReference>
<dbReference type="InterPro" id="IPR000994">
    <property type="entry name" value="Pept_M24"/>
</dbReference>
<dbReference type="EMBL" id="BOQT01000013">
    <property type="protein sequence ID" value="GIN22073.1"/>
    <property type="molecule type" value="Genomic_DNA"/>
</dbReference>
<dbReference type="InterPro" id="IPR001131">
    <property type="entry name" value="Peptidase_M24B_aminopep-P_CS"/>
</dbReference>
<dbReference type="PRINTS" id="PR00599">
    <property type="entry name" value="MAPEPTIDASE"/>
</dbReference>
<sequence>MNTRLEKLMSWLKAQQIDAAFISSPDNVFYLTKFRCEPHERLLGLVVFQEKEPLLICPGMEVDDAKNAGWDKEILGYSDTDNPWDLAGERIKARLPHIRSWAVEKHHLNVDRYEELSNRYEHADFSSADRILNELRLVKDEQEIQLIKNACELADFAVEVGVNELAEGKTELDIIAAIEYEIKKKGAGMSFDPIVLAGSNASSPHGIPGLTRIERGQLVLMDLGVVYKGYCSDITRTIAFGDVSDKQKVIYETVLKAEEAAIQLTNPGVKAKELDQTARNIIKDAGYGEYFPHRLGHGLGISVHEYPSMTETNEMKLEQGMVFTIEPGIYIPGVAGVRIEDDVLVTKDGVEVLSKYPKSLQLI</sequence>
<keyword evidence="5" id="KW-0464">Manganese</keyword>
<proteinExistence type="inferred from homology"/>
<dbReference type="PANTHER" id="PTHR46112">
    <property type="entry name" value="AMINOPEPTIDASE"/>
    <property type="match status" value="1"/>
</dbReference>
<reference evidence="8 9" key="1">
    <citation type="submission" date="2021-03" db="EMBL/GenBank/DDBJ databases">
        <title>Antimicrobial resistance genes in bacteria isolated from Japanese honey, and their potential for conferring macrolide and lincosamide resistance in the American foulbrood pathogen Paenibacillus larvae.</title>
        <authorList>
            <person name="Okamoto M."/>
            <person name="Kumagai M."/>
            <person name="Kanamori H."/>
            <person name="Takamatsu D."/>
        </authorList>
    </citation>
    <scope>NUCLEOTIDE SEQUENCE [LARGE SCALE GENOMIC DNA]</scope>
    <source>
        <strain evidence="8 9">J1TS3</strain>
    </source>
</reference>
<feature type="domain" description="Peptidase M24" evidence="6">
    <location>
        <begin position="146"/>
        <end position="347"/>
    </location>
</feature>
<dbReference type="InterPro" id="IPR000587">
    <property type="entry name" value="Creatinase_N"/>
</dbReference>
<dbReference type="CDD" id="cd01092">
    <property type="entry name" value="APP-like"/>
    <property type="match status" value="1"/>
</dbReference>
<dbReference type="SUPFAM" id="SSF55920">
    <property type="entry name" value="Creatinase/aminopeptidase"/>
    <property type="match status" value="1"/>
</dbReference>
<comment type="similarity">
    <text evidence="2">Belongs to the peptidase M24B family.</text>
</comment>
<keyword evidence="4" id="KW-0378">Hydrolase</keyword>
<dbReference type="Pfam" id="PF00557">
    <property type="entry name" value="Peptidase_M24"/>
    <property type="match status" value="1"/>
</dbReference>
<evidence type="ECO:0000256" key="4">
    <source>
        <dbReference type="ARBA" id="ARBA00022801"/>
    </source>
</evidence>
<dbReference type="SUPFAM" id="SSF53092">
    <property type="entry name" value="Creatinase/prolidase N-terminal domain"/>
    <property type="match status" value="1"/>
</dbReference>
<comment type="caution">
    <text evidence="8">The sequence shown here is derived from an EMBL/GenBank/DDBJ whole genome shotgun (WGS) entry which is preliminary data.</text>
</comment>
<dbReference type="InterPro" id="IPR001714">
    <property type="entry name" value="Pept_M24_MAP"/>
</dbReference>
<evidence type="ECO:0000256" key="5">
    <source>
        <dbReference type="ARBA" id="ARBA00023211"/>
    </source>
</evidence>
<protein>
    <submittedName>
        <fullName evidence="8">Xaa-Pro dipeptidase</fullName>
    </submittedName>
</protein>
<keyword evidence="9" id="KW-1185">Reference proteome</keyword>
<feature type="domain" description="Creatinase N-terminal" evidence="7">
    <location>
        <begin position="4"/>
        <end position="138"/>
    </location>
</feature>